<dbReference type="Proteomes" id="UP001208689">
    <property type="component" value="Chromosome"/>
</dbReference>
<evidence type="ECO:0000256" key="1">
    <source>
        <dbReference type="SAM" id="MobiDB-lite"/>
    </source>
</evidence>
<feature type="domain" description="ATPase dynein-related AAA" evidence="2">
    <location>
        <begin position="113"/>
        <end position="247"/>
    </location>
</feature>
<dbReference type="InterPro" id="IPR050764">
    <property type="entry name" value="CbbQ/NirQ/NorQ/GpvN"/>
</dbReference>
<dbReference type="InterPro" id="IPR027417">
    <property type="entry name" value="P-loop_NTPase"/>
</dbReference>
<gene>
    <name evidence="3" type="ORF">NEF87_004570</name>
</gene>
<evidence type="ECO:0000313" key="4">
    <source>
        <dbReference type="Proteomes" id="UP001208689"/>
    </source>
</evidence>
<dbReference type="SUPFAM" id="SSF52540">
    <property type="entry name" value="P-loop containing nucleoside triphosphate hydrolases"/>
    <property type="match status" value="1"/>
</dbReference>
<dbReference type="Gene3D" id="3.40.50.300">
    <property type="entry name" value="P-loop containing nucleotide triphosphate hydrolases"/>
    <property type="match status" value="1"/>
</dbReference>
<reference evidence="3" key="1">
    <citation type="submission" date="2022-09" db="EMBL/GenBank/DDBJ databases">
        <title>Actin cytoskeleton and complex cell architecture in an #Asgard archaeon.</title>
        <authorList>
            <person name="Ponce Toledo R.I."/>
            <person name="Schleper C."/>
            <person name="Rodrigues Oliveira T."/>
            <person name="Wollweber F."/>
            <person name="Xu J."/>
            <person name="Rittmann S."/>
            <person name="Klingl A."/>
            <person name="Pilhofer M."/>
        </authorList>
    </citation>
    <scope>NUCLEOTIDE SEQUENCE</scope>
    <source>
        <strain evidence="3">B-35</strain>
    </source>
</reference>
<evidence type="ECO:0000313" key="3">
    <source>
        <dbReference type="EMBL" id="UYP48285.1"/>
    </source>
</evidence>
<name>A0ABY6HXP2_9ARCH</name>
<organism evidence="3 4">
    <name type="scientific">Candidatus Lokiarchaeum ossiferum</name>
    <dbReference type="NCBI Taxonomy" id="2951803"/>
    <lineage>
        <taxon>Archaea</taxon>
        <taxon>Promethearchaeati</taxon>
        <taxon>Promethearchaeota</taxon>
        <taxon>Promethearchaeia</taxon>
        <taxon>Promethearchaeales</taxon>
        <taxon>Promethearchaeaceae</taxon>
        <taxon>Candidatus Lokiarchaeum</taxon>
    </lineage>
</organism>
<sequence>MKQISLKANKSNIEEDQRVVELSKQMEKENEEHSNQEMENSEELDIPLKKIQQSTLNFTVILPSENDPIYFPIMEFESSSREKINELELIRRAIERDRNSGTKHVTTFYFFSPPGLGKTVMGGFLAKCYKCPYQIVNCVSSMIDLDLLGSQILVGENTVWQDGPITSIIRATNQYSMGILIINELNALTVNAQMALNPLLDRQEGVVLTQNNNEFVKMENHAHLLIIASMNPDVLGINDLQDSVRDRASAILSMNYPTIEKETWLIQRLTSINEEWAIKYCEVIAECRKANIVDKTISKSPSTRALIDWINYSTVWGPFLAFELTIANRYCAGINMDEAQILLRIASGKGVKKWKLPENLVNDSLNDSDDEFFFPIPKEFEIKKAKVPKPAKKNMKPLTKGAKRAMKNQLLKKRLNLNPLDNFMQKKAN</sequence>
<dbReference type="Pfam" id="PF07728">
    <property type="entry name" value="AAA_5"/>
    <property type="match status" value="1"/>
</dbReference>
<dbReference type="PANTHER" id="PTHR42759:SF1">
    <property type="entry name" value="MAGNESIUM-CHELATASE SUBUNIT CHLD"/>
    <property type="match status" value="1"/>
</dbReference>
<protein>
    <recommendedName>
        <fullName evidence="2">ATPase dynein-related AAA domain-containing protein</fullName>
    </recommendedName>
</protein>
<dbReference type="InterPro" id="IPR011704">
    <property type="entry name" value="ATPase_dyneun-rel_AAA"/>
</dbReference>
<accession>A0ABY6HXP2</accession>
<dbReference type="PANTHER" id="PTHR42759">
    <property type="entry name" value="MOXR FAMILY PROTEIN"/>
    <property type="match status" value="1"/>
</dbReference>
<feature type="compositionally biased region" description="Basic and acidic residues" evidence="1">
    <location>
        <begin position="15"/>
        <end position="36"/>
    </location>
</feature>
<evidence type="ECO:0000259" key="2">
    <source>
        <dbReference type="Pfam" id="PF07728"/>
    </source>
</evidence>
<keyword evidence="4" id="KW-1185">Reference proteome</keyword>
<dbReference type="EMBL" id="CP104013">
    <property type="protein sequence ID" value="UYP48285.1"/>
    <property type="molecule type" value="Genomic_DNA"/>
</dbReference>
<feature type="region of interest" description="Disordered" evidence="1">
    <location>
        <begin position="15"/>
        <end position="41"/>
    </location>
</feature>
<proteinExistence type="predicted"/>